<accession>A0A176W8N5</accession>
<gene>
    <name evidence="2" type="ORF">AXG93_1028s1210</name>
</gene>
<reference evidence="2" key="1">
    <citation type="submission" date="2016-03" db="EMBL/GenBank/DDBJ databases">
        <title>Mechanisms controlling the formation of the plant cell surface in tip-growing cells are functionally conserved among land plants.</title>
        <authorList>
            <person name="Honkanen S."/>
            <person name="Jones V.A."/>
            <person name="Morieri G."/>
            <person name="Champion C."/>
            <person name="Hetherington A.J."/>
            <person name="Kelly S."/>
            <person name="Saint-Marcoux D."/>
            <person name="Proust H."/>
            <person name="Prescott H."/>
            <person name="Dolan L."/>
        </authorList>
    </citation>
    <scope>NUCLEOTIDE SEQUENCE [LARGE SCALE GENOMIC DNA]</scope>
    <source>
        <tissue evidence="2">Whole gametophyte</tissue>
    </source>
</reference>
<evidence type="ECO:0000313" key="3">
    <source>
        <dbReference type="Proteomes" id="UP000077202"/>
    </source>
</evidence>
<keyword evidence="3" id="KW-1185">Reference proteome</keyword>
<feature type="compositionally biased region" description="Low complexity" evidence="1">
    <location>
        <begin position="1"/>
        <end position="16"/>
    </location>
</feature>
<proteinExistence type="predicted"/>
<protein>
    <submittedName>
        <fullName evidence="2">Uncharacterized protein</fullName>
    </submittedName>
</protein>
<feature type="region of interest" description="Disordered" evidence="1">
    <location>
        <begin position="1"/>
        <end position="69"/>
    </location>
</feature>
<dbReference type="EMBL" id="LVLJ01001457">
    <property type="protein sequence ID" value="OAE29478.1"/>
    <property type="molecule type" value="Genomic_DNA"/>
</dbReference>
<evidence type="ECO:0000313" key="2">
    <source>
        <dbReference type="EMBL" id="OAE29478.1"/>
    </source>
</evidence>
<sequence>MSLAPKALPPKAHLPAGYTPEVQSPHAPCSKLVDPKALAPKGQIAARSTPEGLVPKALDPKADLPPAPSPSYVVSGVNPAFEHMVLDPAIIKPKGCTQGATRVILPSSQYSNPSQAKRWCAKVVEGHDPSRFEYVEATQITMDSPSTVFRMSFLSVKLD</sequence>
<dbReference type="AlphaFoldDB" id="A0A176W8N5"/>
<name>A0A176W8N5_MARPO</name>
<evidence type="ECO:0000256" key="1">
    <source>
        <dbReference type="SAM" id="MobiDB-lite"/>
    </source>
</evidence>
<dbReference type="Proteomes" id="UP000077202">
    <property type="component" value="Unassembled WGS sequence"/>
</dbReference>
<comment type="caution">
    <text evidence="2">The sequence shown here is derived from an EMBL/GenBank/DDBJ whole genome shotgun (WGS) entry which is preliminary data.</text>
</comment>
<organism evidence="2 3">
    <name type="scientific">Marchantia polymorpha subsp. ruderalis</name>
    <dbReference type="NCBI Taxonomy" id="1480154"/>
    <lineage>
        <taxon>Eukaryota</taxon>
        <taxon>Viridiplantae</taxon>
        <taxon>Streptophyta</taxon>
        <taxon>Embryophyta</taxon>
        <taxon>Marchantiophyta</taxon>
        <taxon>Marchantiopsida</taxon>
        <taxon>Marchantiidae</taxon>
        <taxon>Marchantiales</taxon>
        <taxon>Marchantiaceae</taxon>
        <taxon>Marchantia</taxon>
    </lineage>
</organism>